<dbReference type="FunCoup" id="A0A0J6ZNQ9">
    <property type="interactions" value="422"/>
</dbReference>
<evidence type="ECO:0000256" key="5">
    <source>
        <dbReference type="ARBA" id="ARBA00022898"/>
    </source>
</evidence>
<comment type="function">
    <text evidence="8">Catalyzes the removal of elemental sulfur and selenium atoms from L-cysteine, L-cystine, L-selenocysteine, and L-selenocystine to produce L-alanine.</text>
</comment>
<dbReference type="PANTHER" id="PTHR43586">
    <property type="entry name" value="CYSTEINE DESULFURASE"/>
    <property type="match status" value="1"/>
</dbReference>
<dbReference type="InterPro" id="IPR000192">
    <property type="entry name" value="Aminotrans_V_dom"/>
</dbReference>
<evidence type="ECO:0000256" key="6">
    <source>
        <dbReference type="ARBA" id="ARBA00050776"/>
    </source>
</evidence>
<dbReference type="OrthoDB" id="9804366at2"/>
<keyword evidence="11" id="KW-1185">Reference proteome</keyword>
<dbReference type="Proteomes" id="UP000036503">
    <property type="component" value="Unassembled WGS sequence"/>
</dbReference>
<sequence>MLNVRKDFPILTKVHNGHPLVYLDNAATTQKPYQVIHAIVDLLEHHNGNPHRGAHILSVEASVAYDEAREAVCRFINAAHTEEVIFVRNATEGMNLITRSYAETHLKKGDKIVIPISEHHANLVTWQRVCRVTGAELVYMYLDETGHFTEDDFAKIDGKTKIVSFAGISNVLGMKVPAKKLIEKAHAVGAVAIYDGAQSVPHMKVDVQDLDCDFMVFSGHKMMGSAGTGVIYGKRDLLNDMEPFLLGGDMIEYVQEQTTTFNVLPFKFEAGTENVEGAVALHAAIDYLNTLGWDAIEAHEHELVVRALAGMKNVPHLHIIGSTDPDEKTGVIAFTLDGVHPHDVATILDSYGIAIRSGHHCAQPFGAHIHAEASNRISFYIYNTVDEVDYFIEKLKLVRKQMGYAD</sequence>
<evidence type="ECO:0000256" key="4">
    <source>
        <dbReference type="ARBA" id="ARBA00022679"/>
    </source>
</evidence>
<dbReference type="SUPFAM" id="SSF53383">
    <property type="entry name" value="PLP-dependent transferases"/>
    <property type="match status" value="1"/>
</dbReference>
<dbReference type="EC" id="2.8.1.7" evidence="3 8"/>
<protein>
    <recommendedName>
        <fullName evidence="3 8">Cysteine desulfurase</fullName>
        <ecNumber evidence="3 8">2.8.1.7</ecNumber>
    </recommendedName>
</protein>
<evidence type="ECO:0000256" key="3">
    <source>
        <dbReference type="ARBA" id="ARBA00012239"/>
    </source>
</evidence>
<comment type="cofactor">
    <cofactor evidence="1 7">
        <name>pyridoxal 5'-phosphate</name>
        <dbReference type="ChEBI" id="CHEBI:597326"/>
    </cofactor>
</comment>
<dbReference type="InterPro" id="IPR010970">
    <property type="entry name" value="Cys_dSase_SufS"/>
</dbReference>
<evidence type="ECO:0000256" key="8">
    <source>
        <dbReference type="RuleBase" id="RU004506"/>
    </source>
</evidence>
<feature type="domain" description="Aminotransferase class V" evidence="9">
    <location>
        <begin position="21"/>
        <end position="391"/>
    </location>
</feature>
<dbReference type="PROSITE" id="PS00595">
    <property type="entry name" value="AA_TRANSFER_CLASS_5"/>
    <property type="match status" value="1"/>
</dbReference>
<dbReference type="STRING" id="39029.BSR42_00250"/>
<evidence type="ECO:0000313" key="10">
    <source>
        <dbReference type="EMBL" id="KMO86501.1"/>
    </source>
</evidence>
<keyword evidence="5 8" id="KW-0663">Pyridoxal phosphate</keyword>
<gene>
    <name evidence="10" type="ORF">AB840_07665</name>
</gene>
<dbReference type="CDD" id="cd06453">
    <property type="entry name" value="SufS_like"/>
    <property type="match status" value="1"/>
</dbReference>
<dbReference type="NCBIfam" id="TIGR01979">
    <property type="entry name" value="sufS"/>
    <property type="match status" value="1"/>
</dbReference>
<dbReference type="GO" id="GO:0006534">
    <property type="term" value="P:cysteine metabolic process"/>
    <property type="evidence" value="ECO:0007669"/>
    <property type="project" value="UniProtKB-UniRule"/>
</dbReference>
<dbReference type="Gene3D" id="3.90.1150.10">
    <property type="entry name" value="Aspartate Aminotransferase, domain 1"/>
    <property type="match status" value="1"/>
</dbReference>
<dbReference type="PANTHER" id="PTHR43586:SF8">
    <property type="entry name" value="CYSTEINE DESULFURASE 1, CHLOROPLASTIC"/>
    <property type="match status" value="1"/>
</dbReference>
<comment type="similarity">
    <text evidence="2 8">Belongs to the class-V pyridoxal-phosphate-dependent aminotransferase family. Csd subfamily.</text>
</comment>
<dbReference type="AlphaFoldDB" id="A0A0J6ZNQ9"/>
<dbReference type="PATRIC" id="fig|1122219.3.peg.1208"/>
<evidence type="ECO:0000256" key="1">
    <source>
        <dbReference type="ARBA" id="ARBA00001933"/>
    </source>
</evidence>
<comment type="caution">
    <text evidence="10">The sequence shown here is derived from an EMBL/GenBank/DDBJ whole genome shotgun (WGS) entry which is preliminary data.</text>
</comment>
<dbReference type="InterPro" id="IPR015422">
    <property type="entry name" value="PyrdxlP-dep_Trfase_small"/>
</dbReference>
<comment type="catalytic activity">
    <reaction evidence="6 8">
        <text>(sulfur carrier)-H + L-cysteine = (sulfur carrier)-SH + L-alanine</text>
        <dbReference type="Rhea" id="RHEA:43892"/>
        <dbReference type="Rhea" id="RHEA-COMP:14737"/>
        <dbReference type="Rhea" id="RHEA-COMP:14739"/>
        <dbReference type="ChEBI" id="CHEBI:29917"/>
        <dbReference type="ChEBI" id="CHEBI:35235"/>
        <dbReference type="ChEBI" id="CHEBI:57972"/>
        <dbReference type="ChEBI" id="CHEBI:64428"/>
        <dbReference type="EC" id="2.8.1.7"/>
    </reaction>
</comment>
<dbReference type="Pfam" id="PF00266">
    <property type="entry name" value="Aminotran_5"/>
    <property type="match status" value="1"/>
</dbReference>
<keyword evidence="4 8" id="KW-0808">Transferase</keyword>
<evidence type="ECO:0000256" key="2">
    <source>
        <dbReference type="ARBA" id="ARBA00010447"/>
    </source>
</evidence>
<organism evidence="10 11">
    <name type="scientific">Megasphaera cerevisiae DSM 20462</name>
    <dbReference type="NCBI Taxonomy" id="1122219"/>
    <lineage>
        <taxon>Bacteria</taxon>
        <taxon>Bacillati</taxon>
        <taxon>Bacillota</taxon>
        <taxon>Negativicutes</taxon>
        <taxon>Veillonellales</taxon>
        <taxon>Veillonellaceae</taxon>
        <taxon>Megasphaera</taxon>
    </lineage>
</organism>
<dbReference type="Gene3D" id="3.40.640.10">
    <property type="entry name" value="Type I PLP-dependent aspartate aminotransferase-like (Major domain)"/>
    <property type="match status" value="1"/>
</dbReference>
<reference evidence="10 11" key="1">
    <citation type="submission" date="2015-06" db="EMBL/GenBank/DDBJ databases">
        <title>Draft genome sequence of beer spoilage bacterium Megasphaera cerevisiae type strain 20462.</title>
        <authorList>
            <person name="Kutumbaka K."/>
            <person name="Pasmowitz J."/>
            <person name="Mategko J."/>
            <person name="Reyes D."/>
            <person name="Friedrich A."/>
            <person name="Han S."/>
            <person name="Martens-Habbena W."/>
            <person name="Neal-McKinney J."/>
            <person name="Janagama H.K."/>
            <person name="Nadala C."/>
            <person name="Samadpour M."/>
        </authorList>
    </citation>
    <scope>NUCLEOTIDE SEQUENCE [LARGE SCALE GENOMIC DNA]</scope>
    <source>
        <strain evidence="10 11">DSM 20462</strain>
    </source>
</reference>
<accession>A0A0J6ZNQ9</accession>
<dbReference type="InterPro" id="IPR020578">
    <property type="entry name" value="Aminotrans_V_PyrdxlP_BS"/>
</dbReference>
<dbReference type="EMBL" id="LEKT01000021">
    <property type="protein sequence ID" value="KMO86501.1"/>
    <property type="molecule type" value="Genomic_DNA"/>
</dbReference>
<dbReference type="InParanoid" id="A0A0J6ZNQ9"/>
<dbReference type="RefSeq" id="WP_048514250.1">
    <property type="nucleotide sequence ID" value="NZ_FUXD01000021.1"/>
</dbReference>
<evidence type="ECO:0000259" key="9">
    <source>
        <dbReference type="Pfam" id="PF00266"/>
    </source>
</evidence>
<dbReference type="GO" id="GO:0030170">
    <property type="term" value="F:pyridoxal phosphate binding"/>
    <property type="evidence" value="ECO:0007669"/>
    <property type="project" value="UniProtKB-UniRule"/>
</dbReference>
<evidence type="ECO:0000313" key="11">
    <source>
        <dbReference type="Proteomes" id="UP000036503"/>
    </source>
</evidence>
<name>A0A0J6ZNQ9_9FIRM</name>
<proteinExistence type="inferred from homology"/>
<evidence type="ECO:0000256" key="7">
    <source>
        <dbReference type="RuleBase" id="RU004504"/>
    </source>
</evidence>
<dbReference type="InterPro" id="IPR015421">
    <property type="entry name" value="PyrdxlP-dep_Trfase_major"/>
</dbReference>
<dbReference type="InterPro" id="IPR015424">
    <property type="entry name" value="PyrdxlP-dep_Trfase"/>
</dbReference>
<dbReference type="GO" id="GO:0031071">
    <property type="term" value="F:cysteine desulfurase activity"/>
    <property type="evidence" value="ECO:0007669"/>
    <property type="project" value="UniProtKB-UniRule"/>
</dbReference>